<dbReference type="EMBL" id="AP012050">
    <property type="protein sequence ID" value="BAM46855.1"/>
    <property type="molecule type" value="Genomic_DNA"/>
</dbReference>
<keyword evidence="5" id="KW-1185">Reference proteome</keyword>
<dbReference type="Gene3D" id="3.40.50.300">
    <property type="entry name" value="P-loop containing nucleotide triphosphate hydrolases"/>
    <property type="match status" value="2"/>
</dbReference>
<dbReference type="InterPro" id="IPR027417">
    <property type="entry name" value="P-loop_NTPase"/>
</dbReference>
<dbReference type="Proteomes" id="UP000006294">
    <property type="component" value="Chromosome"/>
</dbReference>
<feature type="coiled-coil region" evidence="1">
    <location>
        <begin position="552"/>
        <end position="635"/>
    </location>
</feature>
<dbReference type="AlphaFoldDB" id="K0IWJ9"/>
<dbReference type="InterPro" id="IPR038734">
    <property type="entry name" value="YhaN_AAA"/>
</dbReference>
<proteinExistence type="predicted"/>
<name>K0IWJ9_AMPXN</name>
<dbReference type="RefSeq" id="WP_015009460.1">
    <property type="nucleotide sequence ID" value="NC_018704.1"/>
</dbReference>
<feature type="domain" description="YhaN AAA" evidence="3">
    <location>
        <begin position="1"/>
        <end position="200"/>
    </location>
</feature>
<dbReference type="OrthoDB" id="9764467at2"/>
<feature type="coiled-coil region" evidence="1">
    <location>
        <begin position="274"/>
        <end position="439"/>
    </location>
</feature>
<evidence type="ECO:0000313" key="5">
    <source>
        <dbReference type="Proteomes" id="UP000006294"/>
    </source>
</evidence>
<reference evidence="4 5" key="1">
    <citation type="submission" date="2011-01" db="EMBL/GenBank/DDBJ databases">
        <title>Whole genome sequence of Amphibacillus xylinus NBRC 15112.</title>
        <authorList>
            <person name="Nakazawa H."/>
            <person name="Katano Y."/>
            <person name="Nakamura S."/>
            <person name="Sasagawa M."/>
            <person name="Fukada J."/>
            <person name="Arai T."/>
            <person name="Sasakura N."/>
            <person name="Mochizuki D."/>
            <person name="Hosoyama A."/>
            <person name="Harada K."/>
            <person name="Horikawa H."/>
            <person name="Kato Y."/>
            <person name="Harada T."/>
            <person name="Sasaki K."/>
            <person name="Sekiguchi M."/>
            <person name="Hodoyama M."/>
            <person name="Nishiko R."/>
            <person name="Narita H."/>
            <person name="Hanamaki A."/>
            <person name="Hata C."/>
            <person name="Konno Y."/>
            <person name="Niimura Y."/>
            <person name="Yamazaki S."/>
            <person name="Fujita N."/>
        </authorList>
    </citation>
    <scope>NUCLEOTIDE SEQUENCE [LARGE SCALE GENOMIC DNA]</scope>
    <source>
        <strain evidence="5">ATCC 51415 / DSM 6626 / JCM 7361 / LMG 17667 / NBRC 15112 / Ep01</strain>
    </source>
</reference>
<evidence type="ECO:0000259" key="3">
    <source>
        <dbReference type="Pfam" id="PF13514"/>
    </source>
</evidence>
<keyword evidence="2" id="KW-0472">Membrane</keyword>
<dbReference type="STRING" id="698758.AXY_07230"/>
<organism evidence="4 5">
    <name type="scientific">Amphibacillus xylanus (strain ATCC 51415 / DSM 6626 / JCM 7361 / LMG 17667 / NBRC 15112 / Ep01)</name>
    <dbReference type="NCBI Taxonomy" id="698758"/>
    <lineage>
        <taxon>Bacteria</taxon>
        <taxon>Bacillati</taxon>
        <taxon>Bacillota</taxon>
        <taxon>Bacilli</taxon>
        <taxon>Bacillales</taxon>
        <taxon>Bacillaceae</taxon>
        <taxon>Amphibacillus</taxon>
    </lineage>
</organism>
<evidence type="ECO:0000256" key="2">
    <source>
        <dbReference type="SAM" id="Phobius"/>
    </source>
</evidence>
<protein>
    <recommendedName>
        <fullName evidence="3">YhaN AAA domain-containing protein</fullName>
    </recommendedName>
</protein>
<dbReference type="HOGENOM" id="CLU_006135_1_0_9"/>
<dbReference type="eggNOG" id="COG4717">
    <property type="taxonomic scope" value="Bacteria"/>
</dbReference>
<feature type="coiled-coil region" evidence="1">
    <location>
        <begin position="759"/>
        <end position="786"/>
    </location>
</feature>
<sequence>MKIKQLHIYGFGKWQDQKWDFNDQQLSVIAGENEAGKSTIRAFILFMLFGLPPQQRKRYLPKRGGQLGGRMIIQGSDGQDYTIERVDNRSNAEAICYDQHGQKLAPDWLTEELNGVDRTLYNQIFNFDVFALQVEGGFSKEQLGEILLSIGMTGSDRIYQTEKQLNKSLDDQFKKGGSKPRLNQLIKQLTEQEKELKQLEDTVEAYQAHQEKSQAYQAEMKAIRLEIGRLKNELNLLVEQQRVYPAIETYHLNKQELLEYPEQIDFPEQGEERYKRLKETLQPLQADVEVIKRQLTELKSDHDELVEHLYPKQIINQIEKRLNQAREYQALVQEKYQIERQIKEKNQSISTQLNELQLNLTEADLEDLPLNYTTEQTWQDLAEQAVQNKQKLSENKSLLETLINQKSSLTTERELLETKTLSAREKEMTEQELEQINQRLYQPKQTDHPLIKQYNTQRIFNIVMISILLLSIILLLSSKHSLLNSILTGALLIVGGIFIWQQMKLRKKSLHMLNTQTEEATAEWHDRRILLMEKLTSHDHHRDQLLLASNKLKEVDDQYHVVKEQLVTLELEEARLTQLINEEKSKFSFLQSLSVQFWPDLAGRLRDIIDLMHQRDQLKATLTDLKEQLNQFEVETIEQFGQLIKADKTDFQSYLDQLKDLLFQQQTLLDRKDKLESRLTTMYDEQKQAEAKTIPYQKELDELLALAKVNSEEDFIKKAKLYQQWHELKETQQEMVRQIKVHLPDDLVGSILAGGYLTKTELNAKIQSNEAELRALDHQLNDLIKKDADLQAILNTLAHSKASLELKHAFHLTRDKLIEGAKEWLINQLALMQIERTKTIFQTSYLPVVLEKASAFFMQLTKGRYMNIDFDLDHTQLFLLASDQQTYQLEELSQGTMDQLFVSIRLGISSWLAEHIQLPFLIDDGFVHFDQQRKQEMERILEGLSDVHQIIYFTKDIPTNEQLRDKVEDRVIILS</sequence>
<keyword evidence="2" id="KW-1133">Transmembrane helix</keyword>
<keyword evidence="2" id="KW-0812">Transmembrane</keyword>
<gene>
    <name evidence="4" type="ordered locus">AXY_07230</name>
</gene>
<dbReference type="PANTHER" id="PTHR41259:SF1">
    <property type="entry name" value="DOUBLE-STRAND BREAK REPAIR RAD50 ATPASE, PUTATIVE-RELATED"/>
    <property type="match status" value="1"/>
</dbReference>
<evidence type="ECO:0000313" key="4">
    <source>
        <dbReference type="EMBL" id="BAM46855.1"/>
    </source>
</evidence>
<dbReference type="SUPFAM" id="SSF52540">
    <property type="entry name" value="P-loop containing nucleoside triphosphate hydrolases"/>
    <property type="match status" value="1"/>
</dbReference>
<feature type="transmembrane region" description="Helical" evidence="2">
    <location>
        <begin position="482"/>
        <end position="500"/>
    </location>
</feature>
<dbReference type="KEGG" id="axl:AXY_07230"/>
<dbReference type="Pfam" id="PF13514">
    <property type="entry name" value="AAA_27"/>
    <property type="match status" value="1"/>
</dbReference>
<keyword evidence="1" id="KW-0175">Coiled coil</keyword>
<feature type="coiled-coil region" evidence="1">
    <location>
        <begin position="179"/>
        <end position="240"/>
    </location>
</feature>
<evidence type="ECO:0000256" key="1">
    <source>
        <dbReference type="SAM" id="Coils"/>
    </source>
</evidence>
<feature type="transmembrane region" description="Helical" evidence="2">
    <location>
        <begin position="459"/>
        <end position="476"/>
    </location>
</feature>
<dbReference type="PANTHER" id="PTHR41259">
    <property type="entry name" value="DOUBLE-STRAND BREAK REPAIR RAD50 ATPASE, PUTATIVE-RELATED"/>
    <property type="match status" value="1"/>
</dbReference>
<accession>K0IWJ9</accession>